<dbReference type="AlphaFoldDB" id="A0A9N8YHU4"/>
<sequence>MDNIDSSCICGICSRRLFDANALYCSSDCANKDSSTSSNSMKQPFQSNLMPSSPPSNLRFSIAITPNIYHASENNNSNVFSNPASLSSSFSDSDYSEYSTSSFTSIYNFDSDYKGFRGYNSYNDFNSEYNLNYEFDDYQSTQNIKDDDDYYPSIYSTSAPIDIPRPRNKDNDNNEPVNKGTFGEKSIF</sequence>
<reference evidence="2" key="1">
    <citation type="submission" date="2021-06" db="EMBL/GenBank/DDBJ databases">
        <authorList>
            <person name="Kallberg Y."/>
            <person name="Tangrot J."/>
            <person name="Rosling A."/>
        </authorList>
    </citation>
    <scope>NUCLEOTIDE SEQUENCE</scope>
    <source>
        <strain evidence="2">AZ414A</strain>
    </source>
</reference>
<evidence type="ECO:0000313" key="2">
    <source>
        <dbReference type="EMBL" id="CAG8432792.1"/>
    </source>
</evidence>
<evidence type="ECO:0000256" key="1">
    <source>
        <dbReference type="SAM" id="MobiDB-lite"/>
    </source>
</evidence>
<dbReference type="OrthoDB" id="2425123at2759"/>
<dbReference type="Proteomes" id="UP000789706">
    <property type="component" value="Unassembled WGS sequence"/>
</dbReference>
<name>A0A9N8YHU4_9GLOM</name>
<gene>
    <name evidence="2" type="ORF">DEBURN_LOCUS120</name>
</gene>
<keyword evidence="3" id="KW-1185">Reference proteome</keyword>
<dbReference type="EMBL" id="CAJVPK010000003">
    <property type="protein sequence ID" value="CAG8432792.1"/>
    <property type="molecule type" value="Genomic_DNA"/>
</dbReference>
<evidence type="ECO:0000313" key="3">
    <source>
        <dbReference type="Proteomes" id="UP000789706"/>
    </source>
</evidence>
<comment type="caution">
    <text evidence="2">The sequence shown here is derived from an EMBL/GenBank/DDBJ whole genome shotgun (WGS) entry which is preliminary data.</text>
</comment>
<protein>
    <submittedName>
        <fullName evidence="2">525_t:CDS:1</fullName>
    </submittedName>
</protein>
<proteinExistence type="predicted"/>
<accession>A0A9N8YHU4</accession>
<feature type="region of interest" description="Disordered" evidence="1">
    <location>
        <begin position="157"/>
        <end position="188"/>
    </location>
</feature>
<feature type="compositionally biased region" description="Polar residues" evidence="1">
    <location>
        <begin position="32"/>
        <end position="50"/>
    </location>
</feature>
<feature type="region of interest" description="Disordered" evidence="1">
    <location>
        <begin position="32"/>
        <end position="53"/>
    </location>
</feature>
<organism evidence="2 3">
    <name type="scientific">Diversispora eburnea</name>
    <dbReference type="NCBI Taxonomy" id="1213867"/>
    <lineage>
        <taxon>Eukaryota</taxon>
        <taxon>Fungi</taxon>
        <taxon>Fungi incertae sedis</taxon>
        <taxon>Mucoromycota</taxon>
        <taxon>Glomeromycotina</taxon>
        <taxon>Glomeromycetes</taxon>
        <taxon>Diversisporales</taxon>
        <taxon>Diversisporaceae</taxon>
        <taxon>Diversispora</taxon>
    </lineage>
</organism>